<sequence>MDAKKHELMRTIGEAYSPYLETGKSYHKDVTKSTYGAQSSAIYYTKDGIKYNHSTKLSEKERKKLNKELRELGDKIDALRGSADLWDLYSDLPGNTKVRFTFVKDQPVAMQIYGVAELISDIKEELLEETMRVTDQGAFKKATGMGDFVEQADEINITGNYSVVFENKTFSSDSFYGLGLDLLNTALDEQLQRIWFHLEDDKLTVQTEPAFPEHGLHPIEDASVDLDPAFARRKEATAEAIRLRHAFFNSLGTLHDEILYLNIGGFRDHNWPGYTSGTIAAKFRVIYTNNTTIVITDGLSDIYADEREDKELLYNGTGAEYYLEFDSIVPFYKVRDHYALALLNSVTQVALGHGKFKELIEKFESLTLQFGDADVETWVIRDNDSNDKADTFFNKTQYDGKKPFGTLLTLGSKNLPKHIRLNIEDVALISVKPFGKEWFTKDKLLNSDEAVKTATRMNMIQAFEADGSLNTIPVSYV</sequence>
<gene>
    <name evidence="2" type="ORF">E6C50_09335</name>
</gene>
<dbReference type="Proteomes" id="UP000307507">
    <property type="component" value="Unassembled WGS sequence"/>
</dbReference>
<dbReference type="AlphaFoldDB" id="A0A4S3ZX27"/>
<comment type="caution">
    <text evidence="2">The sequence shown here is derived from an EMBL/GenBank/DDBJ whole genome shotgun (WGS) entry which is preliminary data.</text>
</comment>
<dbReference type="OrthoDB" id="1352698at2"/>
<organism evidence="2 3">
    <name type="scientific">Flavobacterium supellecticarium</name>
    <dbReference type="NCBI Taxonomy" id="2565924"/>
    <lineage>
        <taxon>Bacteria</taxon>
        <taxon>Pseudomonadati</taxon>
        <taxon>Bacteroidota</taxon>
        <taxon>Flavobacteriia</taxon>
        <taxon>Flavobacteriales</taxon>
        <taxon>Flavobacteriaceae</taxon>
        <taxon>Flavobacterium</taxon>
    </lineage>
</organism>
<name>A0A4S3ZX27_9FLAO</name>
<protein>
    <submittedName>
        <fullName evidence="2">Uncharacterized protein</fullName>
    </submittedName>
</protein>
<evidence type="ECO:0000313" key="3">
    <source>
        <dbReference type="Proteomes" id="UP000307507"/>
    </source>
</evidence>
<evidence type="ECO:0000313" key="2">
    <source>
        <dbReference type="EMBL" id="THF50422.1"/>
    </source>
</evidence>
<evidence type="ECO:0000256" key="1">
    <source>
        <dbReference type="SAM" id="Coils"/>
    </source>
</evidence>
<dbReference type="RefSeq" id="WP_136402968.1">
    <property type="nucleotide sequence ID" value="NZ_SSNZ01000003.1"/>
</dbReference>
<feature type="coiled-coil region" evidence="1">
    <location>
        <begin position="55"/>
        <end position="82"/>
    </location>
</feature>
<keyword evidence="1" id="KW-0175">Coiled coil</keyword>
<reference evidence="2 3" key="1">
    <citation type="submission" date="2019-04" db="EMBL/GenBank/DDBJ databases">
        <title>Flavobacterium sp. nov. isolated from construction timber.</title>
        <authorList>
            <person name="Lin S.-Y."/>
            <person name="Chang C.-T."/>
            <person name="Young C.-C."/>
        </authorList>
    </citation>
    <scope>NUCLEOTIDE SEQUENCE [LARGE SCALE GENOMIC DNA]</scope>
    <source>
        <strain evidence="2 3">CC-CTC003</strain>
    </source>
</reference>
<dbReference type="EMBL" id="SSNZ01000003">
    <property type="protein sequence ID" value="THF50422.1"/>
    <property type="molecule type" value="Genomic_DNA"/>
</dbReference>
<keyword evidence="3" id="KW-1185">Reference proteome</keyword>
<proteinExistence type="predicted"/>
<accession>A0A4S3ZX27</accession>